<dbReference type="SFLD" id="SFLDG01014">
    <property type="entry name" value="Terpene_Cyclase_Like_1_N-term"/>
    <property type="match status" value="1"/>
</dbReference>
<organism evidence="7">
    <name type="scientific">Jasminum sambac</name>
    <dbReference type="NCBI Taxonomy" id="660624"/>
    <lineage>
        <taxon>Eukaryota</taxon>
        <taxon>Viridiplantae</taxon>
        <taxon>Streptophyta</taxon>
        <taxon>Embryophyta</taxon>
        <taxon>Tracheophyta</taxon>
        <taxon>Spermatophyta</taxon>
        <taxon>Magnoliopsida</taxon>
        <taxon>eudicotyledons</taxon>
        <taxon>Gunneridae</taxon>
        <taxon>Pentapetalae</taxon>
        <taxon>asterids</taxon>
        <taxon>lamiids</taxon>
        <taxon>Lamiales</taxon>
        <taxon>Oleaceae</taxon>
        <taxon>Jasmineae</taxon>
        <taxon>Jasminum</taxon>
    </lineage>
</organism>
<evidence type="ECO:0000256" key="1">
    <source>
        <dbReference type="ARBA" id="ARBA00001946"/>
    </source>
</evidence>
<evidence type="ECO:0000259" key="5">
    <source>
        <dbReference type="Pfam" id="PF01397"/>
    </source>
</evidence>
<evidence type="ECO:0000256" key="2">
    <source>
        <dbReference type="ARBA" id="ARBA00022723"/>
    </source>
</evidence>
<dbReference type="InterPro" id="IPR005630">
    <property type="entry name" value="Terpene_synthase_metal-bd"/>
</dbReference>
<keyword evidence="3" id="KW-0460">Magnesium</keyword>
<dbReference type="GO" id="GO:0000287">
    <property type="term" value="F:magnesium ion binding"/>
    <property type="evidence" value="ECO:0007669"/>
    <property type="project" value="InterPro"/>
</dbReference>
<dbReference type="FunFam" id="1.10.600.10:FF:000036">
    <property type="entry name" value="cis-abienol synthase, chloroplastic"/>
    <property type="match status" value="1"/>
</dbReference>
<dbReference type="InterPro" id="IPR008930">
    <property type="entry name" value="Terpenoid_cyclase/PrenylTrfase"/>
</dbReference>
<dbReference type="Pfam" id="PF01397">
    <property type="entry name" value="Terpene_synth"/>
    <property type="match status" value="1"/>
</dbReference>
<dbReference type="Gene3D" id="1.10.600.10">
    <property type="entry name" value="Farnesyl Diphosphate Synthase"/>
    <property type="match status" value="1"/>
</dbReference>
<keyword evidence="2" id="KW-0479">Metal-binding</keyword>
<dbReference type="SMR" id="A0A8T9EPM3"/>
<feature type="domain" description="Terpene synthase metal-binding" evidence="6">
    <location>
        <begin position="485"/>
        <end position="717"/>
    </location>
</feature>
<sequence>METSKYSSIKSLVSEIKEEYFSSDNPHAFVPASAYDTAWLAMIPADNARKQNRPMFKNCLNWILENQKSGGFWGEIDEEGFSSIDALPATLVCMVALKTWNIGQKNIEKGLKFVNSNIEMLSEINDEDLPRRFVMVFPGMIALAQEAGIELVLPQRSGGAIANIFFRRQQILKKEELVDESQSCELPVLAYLESLTPTYNVDPRQIVSHLSDDGSLFQSPSATVSAYMATGDTNCRRYLESLVENCPNGGVPARYPADEELIELSMVDHLQRLGLAEHFNQEIDEILGKIDRNQKNSVKSKPMKTNILQPMKLYKDSLAFRLLRMQGYDVNPGKFCWFLNDAEILKHMEENCEKFITVMHSVYTATDLQFPGEYELEEARSFSKRILQKSIKPNWDHDFMHSKGLHNVVKHELKLPWIARLDHLDHRKWIEEYKSTPMWIGSDSFYRLPFLDDKKLMQLAVENYEFRQLIFKNELEELKRWSVKWGLSNMGFGREKTTYLYFAVATNIFQPINSTGRSIIAKAAIIVTVADDFYDMEGSLNELETLTDAIKRWDGKGLQGHSNTIFSVLDHLIEDIALKFETQERNEMREKLRDIWRETFDSWMVEKSWSHSGYIPSMDEYLKTGMISISAHMLALLASCFSNPRIQKAELKPTEYENITKLLMIIARLLNDTQSYEKEKADGKMNLVLLHLNENPEVCIEESIAYVNEIVGLKWKEFLKHVLMDGSDDMPKSCKRIHLACLKAFQMFFNSGNLFDSKTALVDDIKKAIYLPINDCEPMPLLKPQPLTINGTTKHRVPKVSASWNRAIKNPKTISMIKQSNIGKISINQTAKLHVPMRFSFCSI</sequence>
<name>A0A8T9EPM3_9LAMI</name>
<dbReference type="PANTHER" id="PTHR31739">
    <property type="entry name" value="ENT-COPALYL DIPHOSPHATE SYNTHASE, CHLOROPLASTIC"/>
    <property type="match status" value="1"/>
</dbReference>
<dbReference type="PANTHER" id="PTHR31739:SF25">
    <property type="entry name" value="(E,E)-GERANYLLINALOOL SYNTHASE"/>
    <property type="match status" value="1"/>
</dbReference>
<gene>
    <name evidence="7" type="primary">TPS4</name>
</gene>
<keyword evidence="4" id="KW-0456">Lyase</keyword>
<dbReference type="EMBL" id="MW057921">
    <property type="protein sequence ID" value="UNA06916.1"/>
    <property type="molecule type" value="mRNA"/>
</dbReference>
<evidence type="ECO:0000259" key="6">
    <source>
        <dbReference type="Pfam" id="PF03936"/>
    </source>
</evidence>
<dbReference type="Gene3D" id="1.50.10.160">
    <property type="match status" value="1"/>
</dbReference>
<dbReference type="GO" id="GO:0010333">
    <property type="term" value="F:terpene synthase activity"/>
    <property type="evidence" value="ECO:0007669"/>
    <property type="project" value="InterPro"/>
</dbReference>
<dbReference type="InterPro" id="IPR050148">
    <property type="entry name" value="Terpene_synthase-like"/>
</dbReference>
<dbReference type="Pfam" id="PF03936">
    <property type="entry name" value="Terpene_synth_C"/>
    <property type="match status" value="1"/>
</dbReference>
<evidence type="ECO:0000256" key="3">
    <source>
        <dbReference type="ARBA" id="ARBA00022842"/>
    </source>
</evidence>
<dbReference type="SUPFAM" id="SSF48576">
    <property type="entry name" value="Terpenoid synthases"/>
    <property type="match status" value="1"/>
</dbReference>
<dbReference type="FunFam" id="1.50.10.130:FF:000002">
    <property type="entry name" value="Ent-copalyl diphosphate synthase, chloroplastic"/>
    <property type="match status" value="1"/>
</dbReference>
<dbReference type="AlphaFoldDB" id="A0A8T9EPM3"/>
<dbReference type="Gene3D" id="1.50.10.130">
    <property type="entry name" value="Terpene synthase, N-terminal domain"/>
    <property type="match status" value="1"/>
</dbReference>
<dbReference type="SUPFAM" id="SSF48239">
    <property type="entry name" value="Terpenoid cyclases/Protein prenyltransferases"/>
    <property type="match status" value="2"/>
</dbReference>
<protein>
    <submittedName>
        <fullName evidence="7">Terpene synthase 4</fullName>
    </submittedName>
</protein>
<reference evidence="7" key="1">
    <citation type="submission" date="2020-10" db="EMBL/GenBank/DDBJ databases">
        <authorList>
            <person name="Yuan Y."/>
            <person name="He X."/>
            <person name="Wu B."/>
        </authorList>
    </citation>
    <scope>NUCLEOTIDE SEQUENCE</scope>
    <source>
        <tissue evidence="7">Petal</tissue>
    </source>
</reference>
<dbReference type="InterPro" id="IPR001906">
    <property type="entry name" value="Terpene_synth_N"/>
</dbReference>
<comment type="cofactor">
    <cofactor evidence="1">
        <name>Mg(2+)</name>
        <dbReference type="ChEBI" id="CHEBI:18420"/>
    </cofactor>
</comment>
<proteinExistence type="evidence at transcript level"/>
<dbReference type="GO" id="GO:0016102">
    <property type="term" value="P:diterpenoid biosynthetic process"/>
    <property type="evidence" value="ECO:0007669"/>
    <property type="project" value="TreeGrafter"/>
</dbReference>
<evidence type="ECO:0000313" key="7">
    <source>
        <dbReference type="EMBL" id="UNA06916.1"/>
    </source>
</evidence>
<dbReference type="InterPro" id="IPR008949">
    <property type="entry name" value="Isoprenoid_synthase_dom_sf"/>
</dbReference>
<evidence type="ECO:0000256" key="4">
    <source>
        <dbReference type="ARBA" id="ARBA00023239"/>
    </source>
</evidence>
<dbReference type="InterPro" id="IPR036965">
    <property type="entry name" value="Terpene_synth_N_sf"/>
</dbReference>
<accession>A0A8T9EPM3</accession>
<feature type="domain" description="Terpene synthase N-terminal" evidence="5">
    <location>
        <begin position="213"/>
        <end position="413"/>
    </location>
</feature>